<keyword evidence="5 8" id="KW-0812">Transmembrane</keyword>
<feature type="transmembrane region" description="Helical" evidence="8">
    <location>
        <begin position="165"/>
        <end position="190"/>
    </location>
</feature>
<dbReference type="RefSeq" id="WP_305023286.1">
    <property type="nucleotide sequence ID" value="NZ_JAUQTB010000002.1"/>
</dbReference>
<organism evidence="11 12">
    <name type="scientific">Paenibacillus lacisoli</name>
    <dbReference type="NCBI Taxonomy" id="3064525"/>
    <lineage>
        <taxon>Bacteria</taxon>
        <taxon>Bacillati</taxon>
        <taxon>Bacillota</taxon>
        <taxon>Bacilli</taxon>
        <taxon>Bacillales</taxon>
        <taxon>Paenibacillaceae</taxon>
        <taxon>Paenibacillus</taxon>
    </lineage>
</organism>
<name>A0ABT9CA47_9BACL</name>
<evidence type="ECO:0000256" key="9">
    <source>
        <dbReference type="RuleBase" id="RU363054"/>
    </source>
</evidence>
<accession>A0ABT9CA47</accession>
<protein>
    <recommendedName>
        <fullName evidence="9">Phosphate transport system permease protein</fullName>
    </recommendedName>
</protein>
<keyword evidence="9" id="KW-0592">Phosphate transport</keyword>
<feature type="transmembrane region" description="Helical" evidence="8">
    <location>
        <begin position="283"/>
        <end position="305"/>
    </location>
</feature>
<gene>
    <name evidence="11" type="primary">pstC</name>
    <name evidence="11" type="ORF">Q5741_06725</name>
</gene>
<evidence type="ECO:0000256" key="7">
    <source>
        <dbReference type="ARBA" id="ARBA00023136"/>
    </source>
</evidence>
<dbReference type="CDD" id="cd06261">
    <property type="entry name" value="TM_PBP2"/>
    <property type="match status" value="1"/>
</dbReference>
<feature type="domain" description="ABC transmembrane type-1" evidence="10">
    <location>
        <begin position="92"/>
        <end position="302"/>
    </location>
</feature>
<dbReference type="PANTHER" id="PTHR30425:SF2">
    <property type="entry name" value="ABC TRANSPORTER PERMEASE PROTEIN YQGH-RELATED"/>
    <property type="match status" value="1"/>
</dbReference>
<evidence type="ECO:0000313" key="12">
    <source>
        <dbReference type="Proteomes" id="UP001240171"/>
    </source>
</evidence>
<dbReference type="Proteomes" id="UP001240171">
    <property type="component" value="Unassembled WGS sequence"/>
</dbReference>
<sequence length="311" mass="33429">METTSRKAAQHSKDRRRALMKEKHFWEEWTGRVFTSVCVVFLIVVILSIVYFVASKGVMTFAKDGVSLSEFFFGTTWSPDGSPAKFGALPFITGSFATTILAALIASPLALCAALFMTEIVPKFGKRLLQPAIELLSGIPSVIYGFVGLTVIVPLLRSMFGGQGIGILAGCLVLSVMILPTITSIMADALSSLPGGLRESSYALGATRWQTIYRVVIPTVLPSLLTGVVLGMARAFGEALAVQMVIGNAPHVPHSLLESASTLTSVITLSMGNTAMGSAQNNALWSMALVLLLMTFVFVLLVRLLERRNRI</sequence>
<comment type="caution">
    <text evidence="11">The sequence shown here is derived from an EMBL/GenBank/DDBJ whole genome shotgun (WGS) entry which is preliminary data.</text>
</comment>
<dbReference type="EMBL" id="JAUQTB010000002">
    <property type="protein sequence ID" value="MDO7906112.1"/>
    <property type="molecule type" value="Genomic_DNA"/>
</dbReference>
<evidence type="ECO:0000313" key="11">
    <source>
        <dbReference type="EMBL" id="MDO7906112.1"/>
    </source>
</evidence>
<dbReference type="Pfam" id="PF00528">
    <property type="entry name" value="BPD_transp_1"/>
    <property type="match status" value="1"/>
</dbReference>
<evidence type="ECO:0000256" key="5">
    <source>
        <dbReference type="ARBA" id="ARBA00022692"/>
    </source>
</evidence>
<keyword evidence="12" id="KW-1185">Reference proteome</keyword>
<feature type="transmembrane region" description="Helical" evidence="8">
    <location>
        <begin position="88"/>
        <end position="116"/>
    </location>
</feature>
<keyword evidence="3 8" id="KW-0813">Transport</keyword>
<dbReference type="InterPro" id="IPR011864">
    <property type="entry name" value="Phosphate_PstC"/>
</dbReference>
<dbReference type="PROSITE" id="PS50928">
    <property type="entry name" value="ABC_TM1"/>
    <property type="match status" value="1"/>
</dbReference>
<comment type="subcellular location">
    <subcellularLocation>
        <location evidence="1 8">Cell membrane</location>
        <topology evidence="1 8">Multi-pass membrane protein</topology>
    </subcellularLocation>
</comment>
<reference evidence="11 12" key="1">
    <citation type="submission" date="2023-07" db="EMBL/GenBank/DDBJ databases">
        <title>Paenibacillus sp. JX-17 nov. isolated from soil.</title>
        <authorList>
            <person name="Wan Y."/>
            <person name="Liu B."/>
        </authorList>
    </citation>
    <scope>NUCLEOTIDE SEQUENCE [LARGE SCALE GENOMIC DNA]</scope>
    <source>
        <strain evidence="11 12">JX-17</strain>
    </source>
</reference>
<dbReference type="InterPro" id="IPR035906">
    <property type="entry name" value="MetI-like_sf"/>
</dbReference>
<feature type="transmembrane region" description="Helical" evidence="8">
    <location>
        <begin position="211"/>
        <end position="233"/>
    </location>
</feature>
<dbReference type="InterPro" id="IPR051124">
    <property type="entry name" value="Phosphate_Transport_Permease"/>
</dbReference>
<keyword evidence="4 9" id="KW-1003">Cell membrane</keyword>
<dbReference type="InterPro" id="IPR000515">
    <property type="entry name" value="MetI-like"/>
</dbReference>
<feature type="transmembrane region" description="Helical" evidence="8">
    <location>
        <begin position="33"/>
        <end position="54"/>
    </location>
</feature>
<comment type="function">
    <text evidence="9">Part of the binding-protein-dependent transport system for phosphate; probably responsible for the translocation of the substrate across the membrane.</text>
</comment>
<dbReference type="Gene3D" id="1.10.3720.10">
    <property type="entry name" value="MetI-like"/>
    <property type="match status" value="1"/>
</dbReference>
<dbReference type="PANTHER" id="PTHR30425">
    <property type="entry name" value="PHOSPHATE TRANSPORT SYSTEM PERMEASE PROTEIN PST"/>
    <property type="match status" value="1"/>
</dbReference>
<evidence type="ECO:0000259" key="10">
    <source>
        <dbReference type="PROSITE" id="PS50928"/>
    </source>
</evidence>
<evidence type="ECO:0000256" key="2">
    <source>
        <dbReference type="ARBA" id="ARBA00007069"/>
    </source>
</evidence>
<dbReference type="NCBIfam" id="TIGR02138">
    <property type="entry name" value="phosphate_pstC"/>
    <property type="match status" value="1"/>
</dbReference>
<comment type="similarity">
    <text evidence="2 9">Belongs to the binding-protein-dependent transport system permease family. CysTW subfamily.</text>
</comment>
<feature type="transmembrane region" description="Helical" evidence="8">
    <location>
        <begin position="128"/>
        <end position="153"/>
    </location>
</feature>
<dbReference type="SUPFAM" id="SSF161098">
    <property type="entry name" value="MetI-like"/>
    <property type="match status" value="1"/>
</dbReference>
<proteinExistence type="inferred from homology"/>
<evidence type="ECO:0000256" key="8">
    <source>
        <dbReference type="RuleBase" id="RU363032"/>
    </source>
</evidence>
<evidence type="ECO:0000256" key="1">
    <source>
        <dbReference type="ARBA" id="ARBA00004651"/>
    </source>
</evidence>
<keyword evidence="7 8" id="KW-0472">Membrane</keyword>
<evidence type="ECO:0000256" key="6">
    <source>
        <dbReference type="ARBA" id="ARBA00022989"/>
    </source>
</evidence>
<evidence type="ECO:0000256" key="3">
    <source>
        <dbReference type="ARBA" id="ARBA00022448"/>
    </source>
</evidence>
<evidence type="ECO:0000256" key="4">
    <source>
        <dbReference type="ARBA" id="ARBA00022475"/>
    </source>
</evidence>
<keyword evidence="6 8" id="KW-1133">Transmembrane helix</keyword>